<sequence length="131" mass="14203">MAAFRGSCLCGEVAFEVEGPFDRFLNCHCSRCRKATGTAHACEVIVKAGALRWLRGETSVARFDLPNARSFATAFCKSCGSPMPHLTRSGREAIIHAGAFDEPLGAAPDRHVHWTSRADWYAHGDGLPVEA</sequence>
<dbReference type="RefSeq" id="WP_060910620.1">
    <property type="nucleotide sequence ID" value="NZ_CP126038.1"/>
</dbReference>
<feature type="domain" description="CENP-V/GFA" evidence="5">
    <location>
        <begin position="4"/>
        <end position="121"/>
    </location>
</feature>
<evidence type="ECO:0000259" key="5">
    <source>
        <dbReference type="PROSITE" id="PS51891"/>
    </source>
</evidence>
<keyword evidence="2" id="KW-0479">Metal-binding</keyword>
<dbReference type="Gene3D" id="3.90.1590.10">
    <property type="entry name" value="glutathione-dependent formaldehyde- activating enzyme (gfa)"/>
    <property type="match status" value="1"/>
</dbReference>
<evidence type="ECO:0000256" key="3">
    <source>
        <dbReference type="ARBA" id="ARBA00022833"/>
    </source>
</evidence>
<dbReference type="Proteomes" id="UP000063308">
    <property type="component" value="Chromosome"/>
</dbReference>
<accession>A0A0E4FZL8</accession>
<dbReference type="SUPFAM" id="SSF51316">
    <property type="entry name" value="Mss4-like"/>
    <property type="match status" value="1"/>
</dbReference>
<organism evidence="6 7">
    <name type="scientific">Bradyrhizobium diazoefficiens</name>
    <dbReference type="NCBI Taxonomy" id="1355477"/>
    <lineage>
        <taxon>Bacteria</taxon>
        <taxon>Pseudomonadati</taxon>
        <taxon>Pseudomonadota</taxon>
        <taxon>Alphaproteobacteria</taxon>
        <taxon>Hyphomicrobiales</taxon>
        <taxon>Nitrobacteraceae</taxon>
        <taxon>Bradyrhizobium</taxon>
    </lineage>
</organism>
<dbReference type="Pfam" id="PF04828">
    <property type="entry name" value="GFA"/>
    <property type="match status" value="1"/>
</dbReference>
<dbReference type="GO" id="GO:0046872">
    <property type="term" value="F:metal ion binding"/>
    <property type="evidence" value="ECO:0007669"/>
    <property type="project" value="UniProtKB-KW"/>
</dbReference>
<dbReference type="PANTHER" id="PTHR33337">
    <property type="entry name" value="GFA DOMAIN-CONTAINING PROTEIN"/>
    <property type="match status" value="1"/>
</dbReference>
<evidence type="ECO:0000256" key="4">
    <source>
        <dbReference type="ARBA" id="ARBA00023239"/>
    </source>
</evidence>
<name>A0A0E4FZL8_9BRAD</name>
<proteinExistence type="inferred from homology"/>
<evidence type="ECO:0000313" key="6">
    <source>
        <dbReference type="EMBL" id="BAR59041.1"/>
    </source>
</evidence>
<reference evidence="6 7" key="1">
    <citation type="submission" date="2014-11" db="EMBL/GenBank/DDBJ databases">
        <title>Symbiosis island explosion on the genome of extra-slow-growing strains of soybean bradyrhizobia with massive insertion sequences.</title>
        <authorList>
            <person name="Iida T."/>
            <person name="Minamisawa K."/>
        </authorList>
    </citation>
    <scope>NUCLEOTIDE SEQUENCE [LARGE SCALE GENOMIC DNA]</scope>
    <source>
        <strain evidence="6 7">NK6</strain>
    </source>
</reference>
<evidence type="ECO:0000313" key="7">
    <source>
        <dbReference type="Proteomes" id="UP000063308"/>
    </source>
</evidence>
<keyword evidence="3" id="KW-0862">Zinc</keyword>
<dbReference type="InterPro" id="IPR006913">
    <property type="entry name" value="CENP-V/GFA"/>
</dbReference>
<evidence type="ECO:0000256" key="2">
    <source>
        <dbReference type="ARBA" id="ARBA00022723"/>
    </source>
</evidence>
<evidence type="ECO:0000256" key="1">
    <source>
        <dbReference type="ARBA" id="ARBA00005495"/>
    </source>
</evidence>
<protein>
    <recommendedName>
        <fullName evidence="5">CENP-V/GFA domain-containing protein</fullName>
    </recommendedName>
</protein>
<dbReference type="PANTHER" id="PTHR33337:SF40">
    <property type="entry name" value="CENP-V_GFA DOMAIN-CONTAINING PROTEIN-RELATED"/>
    <property type="match status" value="1"/>
</dbReference>
<dbReference type="GO" id="GO:0016846">
    <property type="term" value="F:carbon-sulfur lyase activity"/>
    <property type="evidence" value="ECO:0007669"/>
    <property type="project" value="InterPro"/>
</dbReference>
<keyword evidence="4" id="KW-0456">Lyase</keyword>
<dbReference type="PROSITE" id="PS51891">
    <property type="entry name" value="CENP_V_GFA"/>
    <property type="match status" value="1"/>
</dbReference>
<dbReference type="InterPro" id="IPR011057">
    <property type="entry name" value="Mss4-like_sf"/>
</dbReference>
<dbReference type="EMBL" id="AP014685">
    <property type="protein sequence ID" value="BAR59041.1"/>
    <property type="molecule type" value="Genomic_DNA"/>
</dbReference>
<gene>
    <name evidence="6" type="ORF">NK6_5886</name>
</gene>
<comment type="similarity">
    <text evidence="1">Belongs to the Gfa family.</text>
</comment>
<dbReference type="AlphaFoldDB" id="A0A0E4FZL8"/>